<organism evidence="8 9">
    <name type="scientific">Candidatus Stercoripulliclostridium pullicola</name>
    <dbReference type="NCBI Taxonomy" id="2840953"/>
    <lineage>
        <taxon>Bacteria</taxon>
        <taxon>Bacillati</taxon>
        <taxon>Bacillota</taxon>
        <taxon>Clostridia</taxon>
        <taxon>Eubacteriales</taxon>
        <taxon>Candidatus Stercoripulliclostridium</taxon>
    </lineage>
</organism>
<accession>A0A940DI11</accession>
<dbReference type="GO" id="GO:0005737">
    <property type="term" value="C:cytoplasm"/>
    <property type="evidence" value="ECO:0007669"/>
    <property type="project" value="UniProtKB-SubCell"/>
</dbReference>
<evidence type="ECO:0000256" key="1">
    <source>
        <dbReference type="ARBA" id="ARBA00022490"/>
    </source>
</evidence>
<comment type="catalytic activity">
    <reaction evidence="6">
        <text>N-acetyl-L-glutamate 5-semialdehyde + phosphate + NADP(+) = N-acetyl-L-glutamyl 5-phosphate + NADPH + H(+)</text>
        <dbReference type="Rhea" id="RHEA:21588"/>
        <dbReference type="ChEBI" id="CHEBI:15378"/>
        <dbReference type="ChEBI" id="CHEBI:29123"/>
        <dbReference type="ChEBI" id="CHEBI:43474"/>
        <dbReference type="ChEBI" id="CHEBI:57783"/>
        <dbReference type="ChEBI" id="CHEBI:57936"/>
        <dbReference type="ChEBI" id="CHEBI:58349"/>
        <dbReference type="EC" id="1.2.1.38"/>
    </reaction>
</comment>
<dbReference type="GO" id="GO:0003942">
    <property type="term" value="F:N-acetyl-gamma-glutamyl-phosphate reductase activity"/>
    <property type="evidence" value="ECO:0007669"/>
    <property type="project" value="UniProtKB-UniRule"/>
</dbReference>
<comment type="similarity">
    <text evidence="6">Belongs to the NAGSA dehydrogenase family. Type 2 subfamily.</text>
</comment>
<dbReference type="Gene3D" id="3.30.360.10">
    <property type="entry name" value="Dihydrodipicolinate Reductase, domain 2"/>
    <property type="match status" value="1"/>
</dbReference>
<evidence type="ECO:0000259" key="7">
    <source>
        <dbReference type="SMART" id="SM00859"/>
    </source>
</evidence>
<evidence type="ECO:0000256" key="3">
    <source>
        <dbReference type="ARBA" id="ARBA00022605"/>
    </source>
</evidence>
<comment type="caution">
    <text evidence="8">The sequence shown here is derived from an EMBL/GenBank/DDBJ whole genome shotgun (WGS) entry which is preliminary data.</text>
</comment>
<evidence type="ECO:0000256" key="6">
    <source>
        <dbReference type="HAMAP-Rule" id="MF_01110"/>
    </source>
</evidence>
<dbReference type="InterPro" id="IPR000534">
    <property type="entry name" value="Semialdehyde_DH_NAD-bd"/>
</dbReference>
<reference evidence="8" key="2">
    <citation type="journal article" date="2021" name="PeerJ">
        <title>Extensive microbial diversity within the chicken gut microbiome revealed by metagenomics and culture.</title>
        <authorList>
            <person name="Gilroy R."/>
            <person name="Ravi A."/>
            <person name="Getino M."/>
            <person name="Pursley I."/>
            <person name="Horton D.L."/>
            <person name="Alikhan N.F."/>
            <person name="Baker D."/>
            <person name="Gharbi K."/>
            <person name="Hall N."/>
            <person name="Watson M."/>
            <person name="Adriaenssens E.M."/>
            <person name="Foster-Nyarko E."/>
            <person name="Jarju S."/>
            <person name="Secka A."/>
            <person name="Antonio M."/>
            <person name="Oren A."/>
            <person name="Chaudhuri R.R."/>
            <person name="La Ragione R."/>
            <person name="Hildebrand F."/>
            <person name="Pallen M.J."/>
        </authorList>
    </citation>
    <scope>NUCLEOTIDE SEQUENCE</scope>
    <source>
        <strain evidence="8">517</strain>
    </source>
</reference>
<feature type="domain" description="Semialdehyde dehydrogenase NAD-binding" evidence="7">
    <location>
        <begin position="4"/>
        <end position="104"/>
    </location>
</feature>
<dbReference type="SMART" id="SM00859">
    <property type="entry name" value="Semialdhyde_dh"/>
    <property type="match status" value="1"/>
</dbReference>
<dbReference type="NCBIfam" id="TIGR01851">
    <property type="entry name" value="argC_other"/>
    <property type="match status" value="1"/>
</dbReference>
<keyword evidence="5 6" id="KW-0560">Oxidoreductase</keyword>
<dbReference type="Gene3D" id="3.40.50.720">
    <property type="entry name" value="NAD(P)-binding Rossmann-like Domain"/>
    <property type="match status" value="1"/>
</dbReference>
<dbReference type="HAMAP" id="MF_01110">
    <property type="entry name" value="ArgC_type2"/>
    <property type="match status" value="1"/>
</dbReference>
<dbReference type="SUPFAM" id="SSF51735">
    <property type="entry name" value="NAD(P)-binding Rossmann-fold domains"/>
    <property type="match status" value="1"/>
</dbReference>
<dbReference type="AlphaFoldDB" id="A0A940DI11"/>
<keyword evidence="1 6" id="KW-0963">Cytoplasm</keyword>
<comment type="pathway">
    <text evidence="6">Amino-acid biosynthesis; L-arginine biosynthesis; N(2)-acetyl-L-ornithine from L-glutamate: step 3/4.</text>
</comment>
<feature type="active site" evidence="6">
    <location>
        <position position="115"/>
    </location>
</feature>
<evidence type="ECO:0000256" key="2">
    <source>
        <dbReference type="ARBA" id="ARBA00022571"/>
    </source>
</evidence>
<evidence type="ECO:0000313" key="8">
    <source>
        <dbReference type="EMBL" id="MBO8424814.1"/>
    </source>
</evidence>
<dbReference type="EMBL" id="JADINF010000186">
    <property type="protein sequence ID" value="MBO8424814.1"/>
    <property type="molecule type" value="Genomic_DNA"/>
</dbReference>
<dbReference type="GO" id="GO:0006526">
    <property type="term" value="P:L-arginine biosynthetic process"/>
    <property type="evidence" value="ECO:0007669"/>
    <property type="project" value="UniProtKB-UniRule"/>
</dbReference>
<gene>
    <name evidence="6 8" type="primary">argC</name>
    <name evidence="8" type="ORF">IAB16_07320</name>
</gene>
<dbReference type="CDD" id="cd23935">
    <property type="entry name" value="AGPR_2_C"/>
    <property type="match status" value="1"/>
</dbReference>
<proteinExistence type="inferred from homology"/>
<evidence type="ECO:0000313" key="9">
    <source>
        <dbReference type="Proteomes" id="UP000727857"/>
    </source>
</evidence>
<dbReference type="PANTHER" id="PTHR32338:SF10">
    <property type="entry name" value="N-ACETYL-GAMMA-GLUTAMYL-PHOSPHATE REDUCTASE, CHLOROPLASTIC-RELATED"/>
    <property type="match status" value="1"/>
</dbReference>
<keyword evidence="4 6" id="KW-0521">NADP</keyword>
<evidence type="ECO:0000256" key="5">
    <source>
        <dbReference type="ARBA" id="ARBA00023002"/>
    </source>
</evidence>
<dbReference type="GO" id="GO:0051287">
    <property type="term" value="F:NAD binding"/>
    <property type="evidence" value="ECO:0007669"/>
    <property type="project" value="InterPro"/>
</dbReference>
<name>A0A940DI11_9FIRM</name>
<dbReference type="InterPro" id="IPR036291">
    <property type="entry name" value="NAD(P)-bd_dom_sf"/>
</dbReference>
<dbReference type="Pfam" id="PF22698">
    <property type="entry name" value="Semialdhyde_dhC_1"/>
    <property type="match status" value="1"/>
</dbReference>
<comment type="subcellular location">
    <subcellularLocation>
        <location evidence="6">Cytoplasm</location>
    </subcellularLocation>
</comment>
<dbReference type="SUPFAM" id="SSF55347">
    <property type="entry name" value="Glyceraldehyde-3-phosphate dehydrogenase-like, C-terminal domain"/>
    <property type="match status" value="1"/>
</dbReference>
<keyword evidence="2 6" id="KW-0055">Arginine biosynthesis</keyword>
<dbReference type="InterPro" id="IPR010136">
    <property type="entry name" value="AGPR_type-2"/>
</dbReference>
<comment type="function">
    <text evidence="6">Catalyzes the NADPH-dependent reduction of N-acetyl-5-glutamyl phosphate to yield N-acetyl-L-glutamate 5-semialdehyde.</text>
</comment>
<dbReference type="Pfam" id="PF01118">
    <property type="entry name" value="Semialdhyde_dh"/>
    <property type="match status" value="1"/>
</dbReference>
<keyword evidence="3 6" id="KW-0028">Amino-acid biosynthesis</keyword>
<dbReference type="PANTHER" id="PTHR32338">
    <property type="entry name" value="N-ACETYL-GAMMA-GLUTAMYL-PHOSPHATE REDUCTASE, CHLOROPLASTIC-RELATED-RELATED"/>
    <property type="match status" value="1"/>
</dbReference>
<reference evidence="8" key="1">
    <citation type="submission" date="2020-10" db="EMBL/GenBank/DDBJ databases">
        <authorList>
            <person name="Gilroy R."/>
        </authorList>
    </citation>
    <scope>NUCLEOTIDE SEQUENCE</scope>
    <source>
        <strain evidence="8">517</strain>
    </source>
</reference>
<dbReference type="InterPro" id="IPR058924">
    <property type="entry name" value="AGPR_dimerisation_dom"/>
</dbReference>
<evidence type="ECO:0000256" key="4">
    <source>
        <dbReference type="ARBA" id="ARBA00022857"/>
    </source>
</evidence>
<sequence length="315" mass="33648">MSVKVYIDGREGTTGLKIYERLGAREDIELLYIPDEYRKDPVARKEYINGSDITFLCLPDAAAREAVAMAGDKVRIIDASTAHRVSPGWAYGFPELGARFRENIASGNRIAVPGCHASGFIALVYPLVKLGFMSPDFSVCATSLTGYSGGGKKMIAAYEGERGTEYDAPRMYGIGQTHKHLPEMRAVCGLDRAPVFVPIVSDYYSGMEVILPLDLACLKGVASADELRGIYKEFYAGAGLVKVKDAGAEGASGGGFAAANKLSGRDDMEIYVAGSDERAVAYALFDNLGKGASGAAVQNLNIMLGLDEKKGLITE</sequence>
<dbReference type="EC" id="1.2.1.38" evidence="6"/>
<dbReference type="Proteomes" id="UP000727857">
    <property type="component" value="Unassembled WGS sequence"/>
</dbReference>
<protein>
    <recommendedName>
        <fullName evidence="6">N-acetyl-gamma-glutamyl-phosphate reductase</fullName>
        <shortName evidence="6">AGPR</shortName>
        <ecNumber evidence="6">1.2.1.38</ecNumber>
    </recommendedName>
    <alternativeName>
        <fullName evidence="6">N-acetyl-glutamate semialdehyde dehydrogenase</fullName>
        <shortName evidence="6">NAGSA dehydrogenase</shortName>
    </alternativeName>
</protein>
<dbReference type="InterPro" id="IPR050085">
    <property type="entry name" value="AGPR"/>
</dbReference>